<dbReference type="AlphaFoldDB" id="A0A6M3L7D5"/>
<evidence type="ECO:0000313" key="1">
    <source>
        <dbReference type="EMBL" id="QJA90229.1"/>
    </source>
</evidence>
<reference evidence="1" key="1">
    <citation type="submission" date="2020-03" db="EMBL/GenBank/DDBJ databases">
        <title>The deep terrestrial virosphere.</title>
        <authorList>
            <person name="Holmfeldt K."/>
            <person name="Nilsson E."/>
            <person name="Simone D."/>
            <person name="Lopez-Fernandez M."/>
            <person name="Wu X."/>
            <person name="de Brujin I."/>
            <person name="Lundin D."/>
            <person name="Andersson A."/>
            <person name="Bertilsson S."/>
            <person name="Dopson M."/>
        </authorList>
    </citation>
    <scope>NUCLEOTIDE SEQUENCE</scope>
    <source>
        <strain evidence="1">MM415B02414</strain>
    </source>
</reference>
<name>A0A6M3L7D5_9ZZZZ</name>
<organism evidence="1">
    <name type="scientific">viral metagenome</name>
    <dbReference type="NCBI Taxonomy" id="1070528"/>
    <lineage>
        <taxon>unclassified sequences</taxon>
        <taxon>metagenomes</taxon>
        <taxon>organismal metagenomes</taxon>
    </lineage>
</organism>
<proteinExistence type="predicted"/>
<protein>
    <submittedName>
        <fullName evidence="1">Uncharacterized protein</fullName>
    </submittedName>
</protein>
<dbReference type="EMBL" id="MT142899">
    <property type="protein sequence ID" value="QJA90229.1"/>
    <property type="molecule type" value="Genomic_DNA"/>
</dbReference>
<accession>A0A6M3L7D5</accession>
<gene>
    <name evidence="1" type="ORF">MM415B02414_0002</name>
</gene>
<sequence>MVYFLSNHKDTSFIEEHLKDSVEVISHPCLSPDWTVDNIQTRCAEEIKKAIEADNLIMNGDYTLVGLILLERARRGKKTGFLAMKKMSGTKMQKDSDGKINYSNTVKPVGIRWIG</sequence>